<dbReference type="AlphaFoldDB" id="A0A2G2X203"/>
<dbReference type="GO" id="GO:0005886">
    <property type="term" value="C:plasma membrane"/>
    <property type="evidence" value="ECO:0007669"/>
    <property type="project" value="TreeGrafter"/>
</dbReference>
<gene>
    <name evidence="6" type="ORF">CQW23_05998</name>
</gene>
<proteinExistence type="predicted"/>
<dbReference type="Proteomes" id="UP000224567">
    <property type="component" value="Unassembled WGS sequence"/>
</dbReference>
<organism evidence="6 7">
    <name type="scientific">Capsicum baccatum</name>
    <name type="common">Peruvian pepper</name>
    <dbReference type="NCBI Taxonomy" id="33114"/>
    <lineage>
        <taxon>Eukaryota</taxon>
        <taxon>Viridiplantae</taxon>
        <taxon>Streptophyta</taxon>
        <taxon>Embryophyta</taxon>
        <taxon>Tracheophyta</taxon>
        <taxon>Spermatophyta</taxon>
        <taxon>Magnoliopsida</taxon>
        <taxon>eudicotyledons</taxon>
        <taxon>Gunneridae</taxon>
        <taxon>Pentapetalae</taxon>
        <taxon>asterids</taxon>
        <taxon>lamiids</taxon>
        <taxon>Solanales</taxon>
        <taxon>Solanaceae</taxon>
        <taxon>Solanoideae</taxon>
        <taxon>Capsiceae</taxon>
        <taxon>Capsicum</taxon>
    </lineage>
</organism>
<reference evidence="7" key="2">
    <citation type="journal article" date="2017" name="J. Anim. Genet.">
        <title>Multiple reference genome sequences of hot pepper reveal the massive evolution of plant disease resistance genes by retroduplication.</title>
        <authorList>
            <person name="Kim S."/>
            <person name="Park J."/>
            <person name="Yeom S.-I."/>
            <person name="Kim Y.-M."/>
            <person name="Seo E."/>
            <person name="Kim K.-T."/>
            <person name="Kim M.-S."/>
            <person name="Lee J.M."/>
            <person name="Cheong K."/>
            <person name="Shin H.-S."/>
            <person name="Kim S.-B."/>
            <person name="Han K."/>
            <person name="Lee J."/>
            <person name="Park M."/>
            <person name="Lee H.-A."/>
            <person name="Lee H.-Y."/>
            <person name="Lee Y."/>
            <person name="Oh S."/>
            <person name="Lee J.H."/>
            <person name="Choi E."/>
            <person name="Choi E."/>
            <person name="Lee S.E."/>
            <person name="Jeon J."/>
            <person name="Kim H."/>
            <person name="Choi G."/>
            <person name="Song H."/>
            <person name="Lee J."/>
            <person name="Lee S.-C."/>
            <person name="Kwon J.-K."/>
            <person name="Lee H.-Y."/>
            <person name="Koo N."/>
            <person name="Hong Y."/>
            <person name="Kim R.W."/>
            <person name="Kang W.-H."/>
            <person name="Huh J.H."/>
            <person name="Kang B.-C."/>
            <person name="Yang T.-J."/>
            <person name="Lee Y.-H."/>
            <person name="Bennetzen J.L."/>
            <person name="Choi D."/>
        </authorList>
    </citation>
    <scope>NUCLEOTIDE SEQUENCE [LARGE SCALE GENOMIC DNA]</scope>
    <source>
        <strain evidence="7">cv. PBC81</strain>
    </source>
</reference>
<evidence type="ECO:0000256" key="1">
    <source>
        <dbReference type="ARBA" id="ARBA00022723"/>
    </source>
</evidence>
<evidence type="ECO:0000256" key="3">
    <source>
        <dbReference type="SAM" id="MobiDB-lite"/>
    </source>
</evidence>
<dbReference type="InterPro" id="IPR008972">
    <property type="entry name" value="Cupredoxin"/>
</dbReference>
<keyword evidence="1" id="KW-0479">Metal-binding</keyword>
<protein>
    <recommendedName>
        <fullName evidence="5">Phytocyanin domain-containing protein</fullName>
    </recommendedName>
</protein>
<feature type="compositionally biased region" description="Low complexity" evidence="3">
    <location>
        <begin position="201"/>
        <end position="214"/>
    </location>
</feature>
<dbReference type="InterPro" id="IPR039391">
    <property type="entry name" value="Phytocyanin-like"/>
</dbReference>
<dbReference type="OrthoDB" id="687020at2759"/>
<dbReference type="STRING" id="33114.A0A2G2X203"/>
<feature type="domain" description="Phytocyanin" evidence="5">
    <location>
        <begin position="23"/>
        <end position="122"/>
    </location>
</feature>
<evidence type="ECO:0000256" key="4">
    <source>
        <dbReference type="SAM" id="SignalP"/>
    </source>
</evidence>
<evidence type="ECO:0000313" key="7">
    <source>
        <dbReference type="Proteomes" id="UP000224567"/>
    </source>
</evidence>
<reference evidence="6 7" key="1">
    <citation type="journal article" date="2017" name="Genome Biol.">
        <title>New reference genome sequences of hot pepper reveal the massive evolution of plant disease-resistance genes by retroduplication.</title>
        <authorList>
            <person name="Kim S."/>
            <person name="Park J."/>
            <person name="Yeom S.I."/>
            <person name="Kim Y.M."/>
            <person name="Seo E."/>
            <person name="Kim K.T."/>
            <person name="Kim M.S."/>
            <person name="Lee J.M."/>
            <person name="Cheong K."/>
            <person name="Shin H.S."/>
            <person name="Kim S.B."/>
            <person name="Han K."/>
            <person name="Lee J."/>
            <person name="Park M."/>
            <person name="Lee H.A."/>
            <person name="Lee H.Y."/>
            <person name="Lee Y."/>
            <person name="Oh S."/>
            <person name="Lee J.H."/>
            <person name="Choi E."/>
            <person name="Choi E."/>
            <person name="Lee S.E."/>
            <person name="Jeon J."/>
            <person name="Kim H."/>
            <person name="Choi G."/>
            <person name="Song H."/>
            <person name="Lee J."/>
            <person name="Lee S.C."/>
            <person name="Kwon J.K."/>
            <person name="Lee H.Y."/>
            <person name="Koo N."/>
            <person name="Hong Y."/>
            <person name="Kim R.W."/>
            <person name="Kang W.H."/>
            <person name="Huh J.H."/>
            <person name="Kang B.C."/>
            <person name="Yang T.J."/>
            <person name="Lee Y.H."/>
            <person name="Bennetzen J.L."/>
            <person name="Choi D."/>
        </authorList>
    </citation>
    <scope>NUCLEOTIDE SEQUENCE [LARGE SCALE GENOMIC DNA]</scope>
    <source>
        <strain evidence="7">cv. PBC81</strain>
    </source>
</reference>
<dbReference type="FunFam" id="2.60.40.420:FF:000003">
    <property type="entry name" value="Blue copper"/>
    <property type="match status" value="1"/>
</dbReference>
<keyword evidence="4" id="KW-0732">Signal</keyword>
<sequence length="295" mass="30359">MAMVRLLMSLATIAMVFGFAIAANHTVGAPNGGWNQNTDLKTWAASETFVVGDSLIFTYTPNHDVLEVNKADYDSCQTTNAISTNGGGMTVISLSSTGKRYFICGTGGHCASGMKLEVNTLATVPPPIVAPAISPAKSPVSAPSPKNAPKVSPVSSPSPKSSAPSPKIAPKISPAKSPVASSPSPITVEAPTLPPPADVVPTASPTSPSQPSSADKISVVASSSVGFGIVAMIFFMHEQSGQGHSTFSSIELVIQEQSGQGHSTVVSKFLVLGKFKFTEYVLAKKLDSMVPGVST</sequence>
<feature type="region of interest" description="Disordered" evidence="3">
    <location>
        <begin position="135"/>
        <end position="215"/>
    </location>
</feature>
<keyword evidence="7" id="KW-1185">Reference proteome</keyword>
<dbReference type="CDD" id="cd04216">
    <property type="entry name" value="Phytocyanin"/>
    <property type="match status" value="1"/>
</dbReference>
<accession>A0A2G2X203</accession>
<dbReference type="PANTHER" id="PTHR33021">
    <property type="entry name" value="BLUE COPPER PROTEIN"/>
    <property type="match status" value="1"/>
</dbReference>
<dbReference type="InterPro" id="IPR003245">
    <property type="entry name" value="Phytocyanin_dom"/>
</dbReference>
<dbReference type="PANTHER" id="PTHR33021:SF499">
    <property type="entry name" value="OS12G0150500 PROTEIN"/>
    <property type="match status" value="1"/>
</dbReference>
<name>A0A2G2X203_CAPBA</name>
<keyword evidence="2" id="KW-0325">Glycoprotein</keyword>
<comment type="caution">
    <text evidence="6">The sequence shown here is derived from an EMBL/GenBank/DDBJ whole genome shotgun (WGS) entry which is preliminary data.</text>
</comment>
<dbReference type="Gene3D" id="2.60.40.420">
    <property type="entry name" value="Cupredoxins - blue copper proteins"/>
    <property type="match status" value="1"/>
</dbReference>
<dbReference type="Pfam" id="PF02298">
    <property type="entry name" value="Cu_bind_like"/>
    <property type="match status" value="1"/>
</dbReference>
<evidence type="ECO:0000313" key="6">
    <source>
        <dbReference type="EMBL" id="PHT51536.1"/>
    </source>
</evidence>
<feature type="signal peptide" evidence="4">
    <location>
        <begin position="1"/>
        <end position="22"/>
    </location>
</feature>
<evidence type="ECO:0000256" key="2">
    <source>
        <dbReference type="ARBA" id="ARBA00023180"/>
    </source>
</evidence>
<dbReference type="GO" id="GO:0046872">
    <property type="term" value="F:metal ion binding"/>
    <property type="evidence" value="ECO:0007669"/>
    <property type="project" value="UniProtKB-KW"/>
</dbReference>
<feature type="compositionally biased region" description="Low complexity" evidence="3">
    <location>
        <begin position="135"/>
        <end position="186"/>
    </location>
</feature>
<dbReference type="SUPFAM" id="SSF49503">
    <property type="entry name" value="Cupredoxins"/>
    <property type="match status" value="1"/>
</dbReference>
<evidence type="ECO:0000259" key="5">
    <source>
        <dbReference type="PROSITE" id="PS51485"/>
    </source>
</evidence>
<dbReference type="PROSITE" id="PS51485">
    <property type="entry name" value="PHYTOCYANIN"/>
    <property type="match status" value="1"/>
</dbReference>
<feature type="chain" id="PRO_5013854771" description="Phytocyanin domain-containing protein" evidence="4">
    <location>
        <begin position="23"/>
        <end position="295"/>
    </location>
</feature>
<dbReference type="GO" id="GO:0009055">
    <property type="term" value="F:electron transfer activity"/>
    <property type="evidence" value="ECO:0007669"/>
    <property type="project" value="InterPro"/>
</dbReference>
<dbReference type="EMBL" id="MLFT02000003">
    <property type="protein sequence ID" value="PHT51536.1"/>
    <property type="molecule type" value="Genomic_DNA"/>
</dbReference>